<evidence type="ECO:0000313" key="1">
    <source>
        <dbReference type="EMBL" id="KAK9105853.1"/>
    </source>
</evidence>
<dbReference type="PANTHER" id="PTHR37734:SF1">
    <property type="entry name" value="LARGE RIBOSOMAL RNA SUBUNIT ACCUMULATION PROTEIN YCED HOMOLOG 2, CHLOROPLASTIC"/>
    <property type="match status" value="1"/>
</dbReference>
<evidence type="ECO:0008006" key="3">
    <source>
        <dbReference type="Google" id="ProtNLM"/>
    </source>
</evidence>
<sequence>MARAPVGSAFDLLSPHLNNNNVSNHGLPPMLLPPNHNNNNNNNNNTKLRVCRIQASKHHDHLDLRSPRAPRRRLISIATADNRWHGKWSCEYLLTLEELQLGDLVEDGQHGGAEVFITITVEKHASFGLSVQGRIVTSFMKKCSNCSSSYCSEIDTTFDVWVLPSKRNKNPVQVPDIGSQDPSVIYVKPGSEVDLDALVQDAIRLASSTKETCSELCEKAEQKWQCKCCIIYTCDNHFSGDELVLTDIGDNDASVDGRWSRLLKLRDRT</sequence>
<organism evidence="1 2">
    <name type="scientific">Stephania cephalantha</name>
    <dbReference type="NCBI Taxonomy" id="152367"/>
    <lineage>
        <taxon>Eukaryota</taxon>
        <taxon>Viridiplantae</taxon>
        <taxon>Streptophyta</taxon>
        <taxon>Embryophyta</taxon>
        <taxon>Tracheophyta</taxon>
        <taxon>Spermatophyta</taxon>
        <taxon>Magnoliopsida</taxon>
        <taxon>Ranunculales</taxon>
        <taxon>Menispermaceae</taxon>
        <taxon>Menispermoideae</taxon>
        <taxon>Cissampelideae</taxon>
        <taxon>Stephania</taxon>
    </lineage>
</organism>
<keyword evidence="2" id="KW-1185">Reference proteome</keyword>
<proteinExistence type="predicted"/>
<accession>A0AAP0HY17</accession>
<dbReference type="EMBL" id="JBBNAG010000009">
    <property type="protein sequence ID" value="KAK9105853.1"/>
    <property type="molecule type" value="Genomic_DNA"/>
</dbReference>
<dbReference type="Pfam" id="PF02620">
    <property type="entry name" value="YceD"/>
    <property type="match status" value="1"/>
</dbReference>
<dbReference type="InterPro" id="IPR003772">
    <property type="entry name" value="YceD"/>
</dbReference>
<comment type="caution">
    <text evidence="1">The sequence shown here is derived from an EMBL/GenBank/DDBJ whole genome shotgun (WGS) entry which is preliminary data.</text>
</comment>
<evidence type="ECO:0000313" key="2">
    <source>
        <dbReference type="Proteomes" id="UP001419268"/>
    </source>
</evidence>
<dbReference type="PANTHER" id="PTHR37734">
    <property type="entry name" value="LARGE RIBOSOMAL RNA SUBUNIT ACCUMULATION PROTEIN YCED HOMOLOG 2, CHLOROPLASTIC"/>
    <property type="match status" value="1"/>
</dbReference>
<dbReference type="InterPro" id="IPR044985">
    <property type="entry name" value="YceD_plant"/>
</dbReference>
<dbReference type="AlphaFoldDB" id="A0AAP0HY17"/>
<reference evidence="1 2" key="1">
    <citation type="submission" date="2024-01" db="EMBL/GenBank/DDBJ databases">
        <title>Genome assemblies of Stephania.</title>
        <authorList>
            <person name="Yang L."/>
        </authorList>
    </citation>
    <scope>NUCLEOTIDE SEQUENCE [LARGE SCALE GENOMIC DNA]</scope>
    <source>
        <strain evidence="1">JXDWG</strain>
        <tissue evidence="1">Leaf</tissue>
    </source>
</reference>
<gene>
    <name evidence="1" type="ORF">Scep_022697</name>
</gene>
<dbReference type="Proteomes" id="UP001419268">
    <property type="component" value="Unassembled WGS sequence"/>
</dbReference>
<name>A0AAP0HY17_9MAGN</name>
<protein>
    <recommendedName>
        <fullName evidence="3">DUF177 domain-containing protein</fullName>
    </recommendedName>
</protein>